<dbReference type="AlphaFoldDB" id="A0A1C3X611"/>
<accession>A0A1C3X611</accession>
<feature type="domain" description="LysR substrate-binding" evidence="2">
    <location>
        <begin position="41"/>
        <end position="97"/>
    </location>
</feature>
<name>A0A1C3X611_9HYPH</name>
<dbReference type="STRING" id="411945.GA0061102_105911"/>
<dbReference type="Gene3D" id="3.40.190.290">
    <property type="match status" value="1"/>
</dbReference>
<dbReference type="Pfam" id="PF03466">
    <property type="entry name" value="LysR_substrate"/>
    <property type="match status" value="1"/>
</dbReference>
<feature type="region of interest" description="Disordered" evidence="1">
    <location>
        <begin position="1"/>
        <end position="24"/>
    </location>
</feature>
<dbReference type="Proteomes" id="UP000199435">
    <property type="component" value="Unassembled WGS sequence"/>
</dbReference>
<evidence type="ECO:0000256" key="1">
    <source>
        <dbReference type="SAM" id="MobiDB-lite"/>
    </source>
</evidence>
<dbReference type="EMBL" id="FMAH01000059">
    <property type="protein sequence ID" value="SCB47454.1"/>
    <property type="molecule type" value="Genomic_DNA"/>
</dbReference>
<organism evidence="3 4">
    <name type="scientific">Rhizobium miluonense</name>
    <dbReference type="NCBI Taxonomy" id="411945"/>
    <lineage>
        <taxon>Bacteria</taxon>
        <taxon>Pseudomonadati</taxon>
        <taxon>Pseudomonadota</taxon>
        <taxon>Alphaproteobacteria</taxon>
        <taxon>Hyphomicrobiales</taxon>
        <taxon>Rhizobiaceae</taxon>
        <taxon>Rhizobium/Agrobacterium group</taxon>
        <taxon>Rhizobium</taxon>
    </lineage>
</organism>
<evidence type="ECO:0000313" key="4">
    <source>
        <dbReference type="Proteomes" id="UP000199435"/>
    </source>
</evidence>
<gene>
    <name evidence="3" type="ORF">GA0061102_105911</name>
</gene>
<evidence type="ECO:0000313" key="3">
    <source>
        <dbReference type="EMBL" id="SCB47454.1"/>
    </source>
</evidence>
<evidence type="ECO:0000259" key="2">
    <source>
        <dbReference type="Pfam" id="PF03466"/>
    </source>
</evidence>
<proteinExistence type="predicted"/>
<reference evidence="4" key="1">
    <citation type="submission" date="2016-08" db="EMBL/GenBank/DDBJ databases">
        <authorList>
            <person name="Varghese N."/>
            <person name="Submissions Spin"/>
        </authorList>
    </citation>
    <scope>NUCLEOTIDE SEQUENCE [LARGE SCALE GENOMIC DNA]</scope>
    <source>
        <strain evidence="4">HAMBI 2971</strain>
    </source>
</reference>
<dbReference type="SUPFAM" id="SSF53850">
    <property type="entry name" value="Periplasmic binding protein-like II"/>
    <property type="match status" value="1"/>
</dbReference>
<keyword evidence="4" id="KW-1185">Reference proteome</keyword>
<protein>
    <submittedName>
        <fullName evidence="3">LysR substrate binding domain-containing protein</fullName>
    </submittedName>
</protein>
<sequence>MHAPGDQPCRQRIRQSQQHHDQTGDRSLFAADLMRLGYADACVATSPLAGRETVPFAALQGNPFILFETGFVLNGIILDACRSAGFAPDIAARSSSSRKWSG</sequence>
<dbReference type="InterPro" id="IPR005119">
    <property type="entry name" value="LysR_subst-bd"/>
</dbReference>